<dbReference type="Gene3D" id="1.25.40.180">
    <property type="match status" value="1"/>
</dbReference>
<sequence length="586" mass="65583">MSSSLNPIKSAPGFVDTCGRPAVAAPSILQATTNLIPNYSTIQNAVNNNSLESESTTPTSSEDTHHNSQNTLYNNNIVIDEIELFKILENLELSLSNGNYDQNLIHDVCCYLKANGSELDNGPYKDQLDLHFNTLRNISRDSRLDSMSRTRLLEVIELRAVNWTATEEITNFYQKRYFELETNSNLIQSNNQSTVNLDSNVASTFSANNAPVNSLAPSEVIKPSGKFSKPAKVPGKNFVKDEFVIRNSDSGKVMGIRGRRVHLIEELSDTVISFQRVNSGAKERLLQITGANEESISRAKYLIEDTIKRNASPIPPENQALHSLQQSNYSSSSLHQASVSPSSSLNLARSSSNVDNVFGTPNFPYIQMLTVNNEMIIISSSSTRLGEEARLVLENYFNQSPRGSKKNHKDLMDFARNMGYEASESSDSEIFVANSKEHYNTAYNDEINYRYTIEAPLKPSETVEIQNETSFGYQSSHQTQASINTSANVAKDDPKKPLQRSASQGSLPPGRTSMRYLNVEFQVENEGESKQESHYIYDRDFLLECAKSPLSNSQPKEFDKILAEFPEIVRYDRDDVVQNEQNVVNK</sequence>
<name>A0A3S3PAX6_9ACAR</name>
<dbReference type="PANTHER" id="PTHR20849">
    <property type="entry name" value="EUKARYOTIC TRANSLATION INITIATION FACTOR 4E-BINDING PROTEIN MEXTLI"/>
    <property type="match status" value="1"/>
</dbReference>
<dbReference type="PROSITE" id="PS50084">
    <property type="entry name" value="KH_TYPE_1"/>
    <property type="match status" value="1"/>
</dbReference>
<dbReference type="GO" id="GO:0003723">
    <property type="term" value="F:RNA binding"/>
    <property type="evidence" value="ECO:0007669"/>
    <property type="project" value="UniProtKB-UniRule"/>
</dbReference>
<dbReference type="InterPro" id="IPR004087">
    <property type="entry name" value="KH_dom"/>
</dbReference>
<dbReference type="GO" id="GO:1901190">
    <property type="term" value="P:regulation of formation of translation initiation ternary complex"/>
    <property type="evidence" value="ECO:0007669"/>
    <property type="project" value="TreeGrafter"/>
</dbReference>
<dbReference type="FunFam" id="3.30.1370.10:FF:000072">
    <property type="entry name" value="Uncharacterized protein, isoform A"/>
    <property type="match status" value="1"/>
</dbReference>
<feature type="region of interest" description="Disordered" evidence="2">
    <location>
        <begin position="486"/>
        <end position="513"/>
    </location>
</feature>
<evidence type="ECO:0000256" key="2">
    <source>
        <dbReference type="SAM" id="MobiDB-lite"/>
    </source>
</evidence>
<dbReference type="EMBL" id="NCKU01001628">
    <property type="protein sequence ID" value="RWS11625.1"/>
    <property type="molecule type" value="Genomic_DNA"/>
</dbReference>
<evidence type="ECO:0000256" key="1">
    <source>
        <dbReference type="PROSITE-ProRule" id="PRU00117"/>
    </source>
</evidence>
<accession>A0A3S3PAX6</accession>
<dbReference type="GO" id="GO:0045727">
    <property type="term" value="P:positive regulation of translation"/>
    <property type="evidence" value="ECO:0007669"/>
    <property type="project" value="InterPro"/>
</dbReference>
<dbReference type="PANTHER" id="PTHR20849:SF2">
    <property type="entry name" value="EUKARYOTIC TRANSLATION INITIATION FACTOR 4E-BINDING PROTEIN MEXTLI"/>
    <property type="match status" value="1"/>
</dbReference>
<dbReference type="GO" id="GO:0005737">
    <property type="term" value="C:cytoplasm"/>
    <property type="evidence" value="ECO:0007669"/>
    <property type="project" value="TreeGrafter"/>
</dbReference>
<dbReference type="Pfam" id="PF00013">
    <property type="entry name" value="KH_1"/>
    <property type="match status" value="1"/>
</dbReference>
<keyword evidence="1" id="KW-0694">RNA-binding</keyword>
<dbReference type="OrthoDB" id="6357832at2759"/>
<feature type="region of interest" description="Disordered" evidence="2">
    <location>
        <begin position="50"/>
        <end position="69"/>
    </location>
</feature>
<dbReference type="Proteomes" id="UP000285301">
    <property type="component" value="Unassembled WGS sequence"/>
</dbReference>
<organism evidence="4 5">
    <name type="scientific">Dinothrombium tinctorium</name>
    <dbReference type="NCBI Taxonomy" id="1965070"/>
    <lineage>
        <taxon>Eukaryota</taxon>
        <taxon>Metazoa</taxon>
        <taxon>Ecdysozoa</taxon>
        <taxon>Arthropoda</taxon>
        <taxon>Chelicerata</taxon>
        <taxon>Arachnida</taxon>
        <taxon>Acari</taxon>
        <taxon>Acariformes</taxon>
        <taxon>Trombidiformes</taxon>
        <taxon>Prostigmata</taxon>
        <taxon>Anystina</taxon>
        <taxon>Parasitengona</taxon>
        <taxon>Trombidioidea</taxon>
        <taxon>Trombidiidae</taxon>
        <taxon>Dinothrombium</taxon>
    </lineage>
</organism>
<evidence type="ECO:0000259" key="3">
    <source>
        <dbReference type="SMART" id="SM00322"/>
    </source>
</evidence>
<dbReference type="STRING" id="1965070.A0A3S3PAX6"/>
<feature type="compositionally biased region" description="Low complexity" evidence="2">
    <location>
        <begin position="50"/>
        <end position="61"/>
    </location>
</feature>
<comment type="caution">
    <text evidence="4">The sequence shown here is derived from an EMBL/GenBank/DDBJ whole genome shotgun (WGS) entry which is preliminary data.</text>
</comment>
<proteinExistence type="predicted"/>
<reference evidence="4 5" key="1">
    <citation type="journal article" date="2018" name="Gigascience">
        <title>Genomes of trombidid mites reveal novel predicted allergens and laterally-transferred genes associated with secondary metabolism.</title>
        <authorList>
            <person name="Dong X."/>
            <person name="Chaisiri K."/>
            <person name="Xia D."/>
            <person name="Armstrong S.D."/>
            <person name="Fang Y."/>
            <person name="Donnelly M.J."/>
            <person name="Kadowaki T."/>
            <person name="McGarry J.W."/>
            <person name="Darby A.C."/>
            <person name="Makepeace B.L."/>
        </authorList>
    </citation>
    <scope>NUCLEOTIDE SEQUENCE [LARGE SCALE GENOMIC DNA]</scope>
    <source>
        <strain evidence="4">UoL-WK</strain>
    </source>
</reference>
<keyword evidence="5" id="KW-1185">Reference proteome</keyword>
<dbReference type="InterPro" id="IPR040160">
    <property type="entry name" value="Mxt"/>
</dbReference>
<dbReference type="AlphaFoldDB" id="A0A3S3PAX6"/>
<dbReference type="GO" id="GO:0008190">
    <property type="term" value="F:eukaryotic initiation factor 4E binding"/>
    <property type="evidence" value="ECO:0007669"/>
    <property type="project" value="InterPro"/>
</dbReference>
<dbReference type="GO" id="GO:0003743">
    <property type="term" value="F:translation initiation factor activity"/>
    <property type="evidence" value="ECO:0007669"/>
    <property type="project" value="TreeGrafter"/>
</dbReference>
<gene>
    <name evidence="4" type="ORF">B4U79_01639</name>
</gene>
<feature type="domain" description="K Homology" evidence="3">
    <location>
        <begin position="237"/>
        <end position="308"/>
    </location>
</feature>
<dbReference type="InterPro" id="IPR036612">
    <property type="entry name" value="KH_dom_type_1_sf"/>
</dbReference>
<dbReference type="CDD" id="cd22454">
    <property type="entry name" value="KH-I_Mextli_like"/>
    <property type="match status" value="1"/>
</dbReference>
<evidence type="ECO:0000313" key="4">
    <source>
        <dbReference type="EMBL" id="RWS11625.1"/>
    </source>
</evidence>
<dbReference type="GO" id="GO:0034518">
    <property type="term" value="C:RNA cap binding complex"/>
    <property type="evidence" value="ECO:0007669"/>
    <property type="project" value="TreeGrafter"/>
</dbReference>
<dbReference type="Gene3D" id="3.30.1370.10">
    <property type="entry name" value="K Homology domain, type 1"/>
    <property type="match status" value="1"/>
</dbReference>
<protein>
    <recommendedName>
        <fullName evidence="3">K Homology domain-containing protein</fullName>
    </recommendedName>
</protein>
<dbReference type="SMART" id="SM00322">
    <property type="entry name" value="KH"/>
    <property type="match status" value="1"/>
</dbReference>
<dbReference type="InterPro" id="IPR004088">
    <property type="entry name" value="KH_dom_type_1"/>
</dbReference>
<dbReference type="SUPFAM" id="SSF54791">
    <property type="entry name" value="Eukaryotic type KH-domain (KH-domain type I)"/>
    <property type="match status" value="1"/>
</dbReference>
<evidence type="ECO:0000313" key="5">
    <source>
        <dbReference type="Proteomes" id="UP000285301"/>
    </source>
</evidence>